<feature type="signal peptide" evidence="1">
    <location>
        <begin position="1"/>
        <end position="20"/>
    </location>
</feature>
<name>A0ABU5LIJ3_9GAMM</name>
<accession>A0ABU5LIJ3</accession>
<keyword evidence="3" id="KW-1185">Reference proteome</keyword>
<reference evidence="3" key="1">
    <citation type="submission" date="2023-07" db="EMBL/GenBank/DDBJ databases">
        <title>Structural and functional analysis of rice phyllospheric bacteria for their antimicrobial properties and defense elicitation against blast disease.</title>
        <authorList>
            <person name="Sahu K.P."/>
            <person name="Asharani P."/>
            <person name="Kumar M."/>
            <person name="Reddy B."/>
            <person name="Kumar A."/>
        </authorList>
    </citation>
    <scope>NUCLEOTIDE SEQUENCE [LARGE SCALE GENOMIC DNA]</scope>
    <source>
        <strain evidence="3">OsEp_Plm_30P10</strain>
    </source>
</reference>
<dbReference type="InterPro" id="IPR013783">
    <property type="entry name" value="Ig-like_fold"/>
</dbReference>
<protein>
    <submittedName>
        <fullName evidence="2">Fimbrial protein</fullName>
    </submittedName>
</protein>
<dbReference type="RefSeq" id="WP_322543553.1">
    <property type="nucleotide sequence ID" value="NZ_JAOBTT010000001.1"/>
</dbReference>
<gene>
    <name evidence="2" type="ORF">N4G40_16025</name>
</gene>
<dbReference type="SUPFAM" id="SSF49354">
    <property type="entry name" value="PapD-like"/>
    <property type="match status" value="1"/>
</dbReference>
<dbReference type="InterPro" id="IPR008962">
    <property type="entry name" value="PapD-like_sf"/>
</dbReference>
<evidence type="ECO:0000313" key="3">
    <source>
        <dbReference type="Proteomes" id="UP001288620"/>
    </source>
</evidence>
<organism evidence="2 3">
    <name type="scientific">Pantoea eucrina</name>
    <dbReference type="NCBI Taxonomy" id="472693"/>
    <lineage>
        <taxon>Bacteria</taxon>
        <taxon>Pseudomonadati</taxon>
        <taxon>Pseudomonadota</taxon>
        <taxon>Gammaproteobacteria</taxon>
        <taxon>Enterobacterales</taxon>
        <taxon>Erwiniaceae</taxon>
        <taxon>Pantoea</taxon>
    </lineage>
</organism>
<comment type="caution">
    <text evidence="2">The sequence shown here is derived from an EMBL/GenBank/DDBJ whole genome shotgun (WGS) entry which is preliminary data.</text>
</comment>
<dbReference type="EMBL" id="JAOBTT010000001">
    <property type="protein sequence ID" value="MDZ7279763.1"/>
    <property type="molecule type" value="Genomic_DNA"/>
</dbReference>
<dbReference type="Proteomes" id="UP001288620">
    <property type="component" value="Unassembled WGS sequence"/>
</dbReference>
<proteinExistence type="predicted"/>
<feature type="chain" id="PRO_5045647576" evidence="1">
    <location>
        <begin position="21"/>
        <end position="233"/>
    </location>
</feature>
<dbReference type="Gene3D" id="2.60.40.3970">
    <property type="match status" value="1"/>
</dbReference>
<sequence>MKIAFTLITLALLFASPAHANMLVYPMQLKLSGKKEVSSTLKVTSQSDTTQYIRVSLKEVLHPATPQEKEVDVANWQGQGIILSPMKFALPAGASKTVRVISLNNVEAERIFRAYFEPVAGESNEDSTAAQIQGQVALTLIWGVLIRQVPDKPIYTLQRGKDAALVNNGNVRVQLHSYSQCENSQRDDQCRWNTLTNRIYPKETLRLSGITQNKPLRVRYMTENEKLQSVTLF</sequence>
<dbReference type="Gene3D" id="2.60.40.10">
    <property type="entry name" value="Immunoglobulins"/>
    <property type="match status" value="1"/>
</dbReference>
<evidence type="ECO:0000256" key="1">
    <source>
        <dbReference type="SAM" id="SignalP"/>
    </source>
</evidence>
<evidence type="ECO:0000313" key="2">
    <source>
        <dbReference type="EMBL" id="MDZ7279763.1"/>
    </source>
</evidence>
<keyword evidence="1" id="KW-0732">Signal</keyword>